<proteinExistence type="predicted"/>
<feature type="transmembrane region" description="Helical" evidence="1">
    <location>
        <begin position="32"/>
        <end position="51"/>
    </location>
</feature>
<dbReference type="AlphaFoldDB" id="A0A1G9YCP7"/>
<protein>
    <submittedName>
        <fullName evidence="2">Uncharacterized protein</fullName>
    </submittedName>
</protein>
<keyword evidence="3" id="KW-1185">Reference proteome</keyword>
<reference evidence="3" key="1">
    <citation type="submission" date="2016-10" db="EMBL/GenBank/DDBJ databases">
        <authorList>
            <person name="Varghese N."/>
            <person name="Submissions S."/>
        </authorList>
    </citation>
    <scope>NUCLEOTIDE SEQUENCE [LARGE SCALE GENOMIC DNA]</scope>
    <source>
        <strain evidence="3">CGMCC 4.7042</strain>
    </source>
</reference>
<organism evidence="2 3">
    <name type="scientific">Streptomyces wuyuanensis</name>
    <dbReference type="NCBI Taxonomy" id="1196353"/>
    <lineage>
        <taxon>Bacteria</taxon>
        <taxon>Bacillati</taxon>
        <taxon>Actinomycetota</taxon>
        <taxon>Actinomycetes</taxon>
        <taxon>Kitasatosporales</taxon>
        <taxon>Streptomycetaceae</taxon>
        <taxon>Streptomyces</taxon>
    </lineage>
</organism>
<keyword evidence="1" id="KW-0472">Membrane</keyword>
<evidence type="ECO:0000313" key="3">
    <source>
        <dbReference type="Proteomes" id="UP000199063"/>
    </source>
</evidence>
<dbReference type="RefSeq" id="WP_093658518.1">
    <property type="nucleotide sequence ID" value="NZ_FNHI01000018.1"/>
</dbReference>
<dbReference type="OrthoDB" id="9979603at2"/>
<accession>A0A1G9YCP7</accession>
<dbReference type="GeneID" id="40832217"/>
<gene>
    <name evidence="2" type="ORF">SAMN05444921_11867</name>
</gene>
<evidence type="ECO:0000313" key="2">
    <source>
        <dbReference type="EMBL" id="SDN06727.1"/>
    </source>
</evidence>
<keyword evidence="1" id="KW-1133">Transmembrane helix</keyword>
<keyword evidence="1" id="KW-0812">Transmembrane</keyword>
<name>A0A1G9YCP7_9ACTN</name>
<sequence>MFGRRIGAVLAAVGTALSLAGAGMYVLPGPGLPVLAIGLASLITGLIVIAATRRNCHQSPTGARPS</sequence>
<evidence type="ECO:0000256" key="1">
    <source>
        <dbReference type="SAM" id="Phobius"/>
    </source>
</evidence>
<dbReference type="EMBL" id="FNHI01000018">
    <property type="protein sequence ID" value="SDN06727.1"/>
    <property type="molecule type" value="Genomic_DNA"/>
</dbReference>
<dbReference type="Proteomes" id="UP000199063">
    <property type="component" value="Unassembled WGS sequence"/>
</dbReference>